<dbReference type="Proteomes" id="UP001176940">
    <property type="component" value="Unassembled WGS sequence"/>
</dbReference>
<reference evidence="1" key="1">
    <citation type="submission" date="2023-07" db="EMBL/GenBank/DDBJ databases">
        <authorList>
            <person name="Stuckert A."/>
        </authorList>
    </citation>
    <scope>NUCLEOTIDE SEQUENCE</scope>
</reference>
<organism evidence="1 2">
    <name type="scientific">Ranitomeya imitator</name>
    <name type="common">mimic poison frog</name>
    <dbReference type="NCBI Taxonomy" id="111125"/>
    <lineage>
        <taxon>Eukaryota</taxon>
        <taxon>Metazoa</taxon>
        <taxon>Chordata</taxon>
        <taxon>Craniata</taxon>
        <taxon>Vertebrata</taxon>
        <taxon>Euteleostomi</taxon>
        <taxon>Amphibia</taxon>
        <taxon>Batrachia</taxon>
        <taxon>Anura</taxon>
        <taxon>Neobatrachia</taxon>
        <taxon>Hyloidea</taxon>
        <taxon>Dendrobatidae</taxon>
        <taxon>Dendrobatinae</taxon>
        <taxon>Ranitomeya</taxon>
    </lineage>
</organism>
<protein>
    <submittedName>
        <fullName evidence="1">Uncharacterized protein</fullName>
    </submittedName>
</protein>
<evidence type="ECO:0000313" key="1">
    <source>
        <dbReference type="EMBL" id="CAJ0926697.1"/>
    </source>
</evidence>
<sequence length="215" mass="23814">MKLVPTVNVQEHTFPLAVSLSCTPSISVIILYPKCQCHYPVPQVSASLSCTPSVSVIILYPKYQRHYPVPQVSVSLSCTPSVSVIILYPNVSAIILYPKCQCHYPVPQVSASLSCTPSVSVIILHPKCQCHYPVPQTSCSWKKLSCRSGPDGKDVKRNPPSMGLGEFPTAMRQQVEVECGSRLIKYQQKDETICEDLTRGSAMRYYNTQALEEGY</sequence>
<evidence type="ECO:0000313" key="2">
    <source>
        <dbReference type="Proteomes" id="UP001176940"/>
    </source>
</evidence>
<gene>
    <name evidence="1" type="ORF">RIMI_LOCUS2847752</name>
</gene>
<dbReference type="EMBL" id="CAUEEQ010004113">
    <property type="protein sequence ID" value="CAJ0926697.1"/>
    <property type="molecule type" value="Genomic_DNA"/>
</dbReference>
<name>A0ABN9KZP9_9NEOB</name>
<keyword evidence="2" id="KW-1185">Reference proteome</keyword>
<proteinExistence type="predicted"/>
<comment type="caution">
    <text evidence="1">The sequence shown here is derived from an EMBL/GenBank/DDBJ whole genome shotgun (WGS) entry which is preliminary data.</text>
</comment>
<accession>A0ABN9KZP9</accession>
<dbReference type="PROSITE" id="PS51257">
    <property type="entry name" value="PROKAR_LIPOPROTEIN"/>
    <property type="match status" value="1"/>
</dbReference>